<dbReference type="Gene3D" id="3.40.710.10">
    <property type="entry name" value="DD-peptidase/beta-lactamase superfamily"/>
    <property type="match status" value="1"/>
</dbReference>
<keyword evidence="2" id="KW-1185">Reference proteome</keyword>
<sequence length="173" mass="18236">MPIAAILPLSCLGHGILPCLRCPYQFGSLAGLEHGRTIPSSAIKRRYEPNGGGRAMGSARPFMAAIGISLFIAAGFPARQTRAQQATASTAETLAKLSATIAGQCPSARALVLARGNCILHEYHANNSPDVQWPVHSATKSVLSILVGIAIDKGLLRLDQKLPELVTQDSKLS</sequence>
<name>A0A4Y9LQZ1_9BRAD</name>
<gene>
    <name evidence="1" type="ORF">E4K65_25305</name>
</gene>
<comment type="caution">
    <text evidence="1">The sequence shown here is derived from an EMBL/GenBank/DDBJ whole genome shotgun (WGS) entry which is preliminary data.</text>
</comment>
<dbReference type="InterPro" id="IPR012338">
    <property type="entry name" value="Beta-lactam/transpept-like"/>
</dbReference>
<dbReference type="OrthoDB" id="9814204at2"/>
<proteinExistence type="predicted"/>
<dbReference type="AlphaFoldDB" id="A0A4Y9LQZ1"/>
<accession>A0A4Y9LQZ1</accession>
<organism evidence="1 2">
    <name type="scientific">Bradyrhizobium niftali</name>
    <dbReference type="NCBI Taxonomy" id="2560055"/>
    <lineage>
        <taxon>Bacteria</taxon>
        <taxon>Pseudomonadati</taxon>
        <taxon>Pseudomonadota</taxon>
        <taxon>Alphaproteobacteria</taxon>
        <taxon>Hyphomicrobiales</taxon>
        <taxon>Nitrobacteraceae</taxon>
        <taxon>Bradyrhizobium</taxon>
    </lineage>
</organism>
<dbReference type="SUPFAM" id="SSF56601">
    <property type="entry name" value="beta-lactamase/transpeptidase-like"/>
    <property type="match status" value="1"/>
</dbReference>
<dbReference type="EMBL" id="SPQT01000015">
    <property type="protein sequence ID" value="TFV45366.1"/>
    <property type="molecule type" value="Genomic_DNA"/>
</dbReference>
<reference evidence="1 2" key="1">
    <citation type="submission" date="2019-03" db="EMBL/GenBank/DDBJ databases">
        <title>Bradyrhizobium diversity isolated from nodules of Chamaecrista fasciculata.</title>
        <authorList>
            <person name="Klepa M.S."/>
            <person name="Urquiaga M.O."/>
            <person name="Hungria M."/>
            <person name="Delamuta J.R."/>
        </authorList>
    </citation>
    <scope>NUCLEOTIDE SEQUENCE [LARGE SCALE GENOMIC DNA]</scope>
    <source>
        <strain evidence="1 2">CNPSo 3448</strain>
    </source>
</reference>
<evidence type="ECO:0000313" key="1">
    <source>
        <dbReference type="EMBL" id="TFV45366.1"/>
    </source>
</evidence>
<protein>
    <submittedName>
        <fullName evidence="1">Uncharacterized protein</fullName>
    </submittedName>
</protein>
<dbReference type="Proteomes" id="UP000297966">
    <property type="component" value="Unassembled WGS sequence"/>
</dbReference>
<evidence type="ECO:0000313" key="2">
    <source>
        <dbReference type="Proteomes" id="UP000297966"/>
    </source>
</evidence>